<evidence type="ECO:0000313" key="2">
    <source>
        <dbReference type="Proteomes" id="UP001151760"/>
    </source>
</evidence>
<sequence>MDLARDHTDKIELLMQLDNSPMANPYNQCFLSSRETHAFSLDEHRVFRCQYMSAFAKTRFHITTSFMASKNGGGMGRKSLYERWIYDYDDNSYDDDDDDDDYKDLTEEQLAICDEFNIKICGHTKRL</sequence>
<reference evidence="1" key="1">
    <citation type="journal article" date="2022" name="Int. J. Mol. Sci.">
        <title>Draft Genome of Tanacetum Coccineum: Genomic Comparison of Closely Related Tanacetum-Family Plants.</title>
        <authorList>
            <person name="Yamashiro T."/>
            <person name="Shiraishi A."/>
            <person name="Nakayama K."/>
            <person name="Satake H."/>
        </authorList>
    </citation>
    <scope>NUCLEOTIDE SEQUENCE</scope>
</reference>
<comment type="caution">
    <text evidence="1">The sequence shown here is derived from an EMBL/GenBank/DDBJ whole genome shotgun (WGS) entry which is preliminary data.</text>
</comment>
<organism evidence="1 2">
    <name type="scientific">Tanacetum coccineum</name>
    <dbReference type="NCBI Taxonomy" id="301880"/>
    <lineage>
        <taxon>Eukaryota</taxon>
        <taxon>Viridiplantae</taxon>
        <taxon>Streptophyta</taxon>
        <taxon>Embryophyta</taxon>
        <taxon>Tracheophyta</taxon>
        <taxon>Spermatophyta</taxon>
        <taxon>Magnoliopsida</taxon>
        <taxon>eudicotyledons</taxon>
        <taxon>Gunneridae</taxon>
        <taxon>Pentapetalae</taxon>
        <taxon>asterids</taxon>
        <taxon>campanulids</taxon>
        <taxon>Asterales</taxon>
        <taxon>Asteraceae</taxon>
        <taxon>Asteroideae</taxon>
        <taxon>Anthemideae</taxon>
        <taxon>Anthemidinae</taxon>
        <taxon>Tanacetum</taxon>
    </lineage>
</organism>
<accession>A0ABQ5DW36</accession>
<dbReference type="EMBL" id="BQNB010015645">
    <property type="protein sequence ID" value="GJT42448.1"/>
    <property type="molecule type" value="Genomic_DNA"/>
</dbReference>
<name>A0ABQ5DW36_9ASTR</name>
<gene>
    <name evidence="1" type="ORF">Tco_0951163</name>
</gene>
<reference evidence="1" key="2">
    <citation type="submission" date="2022-01" db="EMBL/GenBank/DDBJ databases">
        <authorList>
            <person name="Yamashiro T."/>
            <person name="Shiraishi A."/>
            <person name="Satake H."/>
            <person name="Nakayama K."/>
        </authorList>
    </citation>
    <scope>NUCLEOTIDE SEQUENCE</scope>
</reference>
<evidence type="ECO:0000313" key="1">
    <source>
        <dbReference type="EMBL" id="GJT42448.1"/>
    </source>
</evidence>
<proteinExistence type="predicted"/>
<keyword evidence="2" id="KW-1185">Reference proteome</keyword>
<protein>
    <submittedName>
        <fullName evidence="1">Uncharacterized protein</fullName>
    </submittedName>
</protein>
<dbReference type="Proteomes" id="UP001151760">
    <property type="component" value="Unassembled WGS sequence"/>
</dbReference>